<evidence type="ECO:0000256" key="2">
    <source>
        <dbReference type="ARBA" id="ARBA00005942"/>
    </source>
</evidence>
<evidence type="ECO:0000313" key="7">
    <source>
        <dbReference type="Proteomes" id="UP000070133"/>
    </source>
</evidence>
<dbReference type="STRING" id="321146.A0A139HWI6"/>
<dbReference type="Pfam" id="PF06179">
    <property type="entry name" value="Med22"/>
    <property type="match status" value="1"/>
</dbReference>
<evidence type="ECO:0000256" key="5">
    <source>
        <dbReference type="ARBA" id="ARBA00023242"/>
    </source>
</evidence>
<sequence length="126" mass="14211">MDSSLRNQKDLINKIGELQTALMKRYTTLIGLTAVRNKQTDRSVTAVTQYQIQTETAALASSEIIRAAEEVQSLIRQMQEMWLFGQLNTLDDTKAQKQSDENAVVVADLLKLLHENRQSSEEGQTD</sequence>
<evidence type="ECO:0000256" key="1">
    <source>
        <dbReference type="ARBA" id="ARBA00004123"/>
    </source>
</evidence>
<keyword evidence="3" id="KW-0805">Transcription regulation</keyword>
<dbReference type="InterPro" id="IPR009332">
    <property type="entry name" value="Med22"/>
</dbReference>
<protein>
    <recommendedName>
        <fullName evidence="8">Mediator of RNA polymerase II transcription subunit 22</fullName>
    </recommendedName>
</protein>
<name>A0A139HWI6_9PEZI</name>
<dbReference type="Proteomes" id="UP000070133">
    <property type="component" value="Unassembled WGS sequence"/>
</dbReference>
<accession>A0A139HWI6</accession>
<gene>
    <name evidence="6" type="ORF">AC578_7110</name>
</gene>
<evidence type="ECO:0000256" key="3">
    <source>
        <dbReference type="ARBA" id="ARBA00023015"/>
    </source>
</evidence>
<comment type="similarity">
    <text evidence="2">Belongs to the Mediator complex subunit 22 family.</text>
</comment>
<reference evidence="6 7" key="1">
    <citation type="submission" date="2015-07" db="EMBL/GenBank/DDBJ databases">
        <title>Comparative genomics of the Sigatoka disease complex on banana suggests a link between parallel evolutionary changes in Pseudocercospora fijiensis and Pseudocercospora eumusae and increased virulence on the banana host.</title>
        <authorList>
            <person name="Chang T.-C."/>
            <person name="Salvucci A."/>
            <person name="Crous P.W."/>
            <person name="Stergiopoulos I."/>
        </authorList>
    </citation>
    <scope>NUCLEOTIDE SEQUENCE [LARGE SCALE GENOMIC DNA]</scope>
    <source>
        <strain evidence="6 7">CBS 114824</strain>
    </source>
</reference>
<keyword evidence="5" id="KW-0539">Nucleus</keyword>
<dbReference type="GO" id="GO:0006357">
    <property type="term" value="P:regulation of transcription by RNA polymerase II"/>
    <property type="evidence" value="ECO:0007669"/>
    <property type="project" value="InterPro"/>
</dbReference>
<dbReference type="OrthoDB" id="203279at2759"/>
<evidence type="ECO:0000256" key="4">
    <source>
        <dbReference type="ARBA" id="ARBA00023163"/>
    </source>
</evidence>
<dbReference type="AlphaFoldDB" id="A0A139HWI6"/>
<keyword evidence="4" id="KW-0804">Transcription</keyword>
<keyword evidence="7" id="KW-1185">Reference proteome</keyword>
<comment type="caution">
    <text evidence="6">The sequence shown here is derived from an EMBL/GenBank/DDBJ whole genome shotgun (WGS) entry which is preliminary data.</text>
</comment>
<dbReference type="GO" id="GO:0003712">
    <property type="term" value="F:transcription coregulator activity"/>
    <property type="evidence" value="ECO:0007669"/>
    <property type="project" value="InterPro"/>
</dbReference>
<organism evidence="6 7">
    <name type="scientific">Pseudocercospora eumusae</name>
    <dbReference type="NCBI Taxonomy" id="321146"/>
    <lineage>
        <taxon>Eukaryota</taxon>
        <taxon>Fungi</taxon>
        <taxon>Dikarya</taxon>
        <taxon>Ascomycota</taxon>
        <taxon>Pezizomycotina</taxon>
        <taxon>Dothideomycetes</taxon>
        <taxon>Dothideomycetidae</taxon>
        <taxon>Mycosphaerellales</taxon>
        <taxon>Mycosphaerellaceae</taxon>
        <taxon>Pseudocercospora</taxon>
    </lineage>
</organism>
<evidence type="ECO:0000313" key="6">
    <source>
        <dbReference type="EMBL" id="KXT06797.1"/>
    </source>
</evidence>
<evidence type="ECO:0008006" key="8">
    <source>
        <dbReference type="Google" id="ProtNLM"/>
    </source>
</evidence>
<dbReference type="EMBL" id="LFZN01000004">
    <property type="protein sequence ID" value="KXT06797.1"/>
    <property type="molecule type" value="Genomic_DNA"/>
</dbReference>
<dbReference type="GO" id="GO:0016592">
    <property type="term" value="C:mediator complex"/>
    <property type="evidence" value="ECO:0007669"/>
    <property type="project" value="InterPro"/>
</dbReference>
<comment type="subcellular location">
    <subcellularLocation>
        <location evidence="1">Nucleus</location>
    </subcellularLocation>
</comment>
<proteinExistence type="inferred from homology"/>